<proteinExistence type="predicted"/>
<dbReference type="OrthoDB" id="9803968at2"/>
<dbReference type="InterPro" id="IPR050237">
    <property type="entry name" value="ATP-dep_AMP-bd_enzyme"/>
</dbReference>
<dbReference type="RefSeq" id="WP_155696161.1">
    <property type="nucleotide sequence ID" value="NZ_WOCD01000005.1"/>
</dbReference>
<organism evidence="2 3">
    <name type="scientific">Psychrosphaera haliotis</name>
    <dbReference type="NCBI Taxonomy" id="555083"/>
    <lineage>
        <taxon>Bacteria</taxon>
        <taxon>Pseudomonadati</taxon>
        <taxon>Pseudomonadota</taxon>
        <taxon>Gammaproteobacteria</taxon>
        <taxon>Alteromonadales</taxon>
        <taxon>Pseudoalteromonadaceae</taxon>
        <taxon>Psychrosphaera</taxon>
    </lineage>
</organism>
<name>A0A6N8FDD4_9GAMM</name>
<dbReference type="EMBL" id="WOCD01000005">
    <property type="protein sequence ID" value="MUH72960.1"/>
    <property type="molecule type" value="Genomic_DNA"/>
</dbReference>
<reference evidence="2 3" key="1">
    <citation type="submission" date="2019-11" db="EMBL/GenBank/DDBJ databases">
        <title>P. haliotis isolates from Z. marina roots.</title>
        <authorList>
            <person name="Cohen M."/>
            <person name="Jospin G."/>
            <person name="Eisen J.A."/>
            <person name="Coil D.A."/>
        </authorList>
    </citation>
    <scope>NUCLEOTIDE SEQUENCE [LARGE SCALE GENOMIC DNA]</scope>
    <source>
        <strain evidence="2 3">UCD-MCMsp1aY</strain>
    </source>
</reference>
<evidence type="ECO:0000259" key="1">
    <source>
        <dbReference type="Pfam" id="PF00501"/>
    </source>
</evidence>
<feature type="domain" description="AMP-dependent synthetase/ligase" evidence="1">
    <location>
        <begin position="91"/>
        <end position="199"/>
    </location>
</feature>
<protein>
    <submittedName>
        <fullName evidence="2">AMP-binding protein</fullName>
    </submittedName>
</protein>
<accession>A0A6N8FDD4</accession>
<dbReference type="Gene3D" id="3.40.50.12780">
    <property type="entry name" value="N-terminal domain of ligase-like"/>
    <property type="match status" value="1"/>
</dbReference>
<dbReference type="PANTHER" id="PTHR43767">
    <property type="entry name" value="LONG-CHAIN-FATTY-ACID--COA LIGASE"/>
    <property type="match status" value="1"/>
</dbReference>
<dbReference type="InterPro" id="IPR000873">
    <property type="entry name" value="AMP-dep_synth/lig_dom"/>
</dbReference>
<sequence>MKPQTVNDLSIDVALIQTARDIAKLDASCIDEKNLPASLYDAVSQASENFPNEIAIKYILDGDCLSQDQIPFSKKVIHHIFRVFKNSNVANPYREITYRNLAEQVTQLANGLRSLGIQKRDVTSLVMPNFPEAYISLWGAATAGVVSPINPLLDSSIIREIMLASKTKVIIALGPVPGSDIWEKVLEIKDHIPNLRAVISVFGPSIPVGKTTKFRSLA</sequence>
<evidence type="ECO:0000313" key="2">
    <source>
        <dbReference type="EMBL" id="MUH72960.1"/>
    </source>
</evidence>
<dbReference type="AlphaFoldDB" id="A0A6N8FDD4"/>
<dbReference type="InterPro" id="IPR042099">
    <property type="entry name" value="ANL_N_sf"/>
</dbReference>
<dbReference type="Proteomes" id="UP000439994">
    <property type="component" value="Unassembled WGS sequence"/>
</dbReference>
<keyword evidence="3" id="KW-1185">Reference proteome</keyword>
<dbReference type="SUPFAM" id="SSF56801">
    <property type="entry name" value="Acetyl-CoA synthetase-like"/>
    <property type="match status" value="1"/>
</dbReference>
<dbReference type="PANTHER" id="PTHR43767:SF1">
    <property type="entry name" value="NONRIBOSOMAL PEPTIDE SYNTHASE PES1 (EUROFUNG)-RELATED"/>
    <property type="match status" value="1"/>
</dbReference>
<evidence type="ECO:0000313" key="3">
    <source>
        <dbReference type="Proteomes" id="UP000439994"/>
    </source>
</evidence>
<dbReference type="Pfam" id="PF00501">
    <property type="entry name" value="AMP-binding"/>
    <property type="match status" value="1"/>
</dbReference>
<comment type="caution">
    <text evidence="2">The sequence shown here is derived from an EMBL/GenBank/DDBJ whole genome shotgun (WGS) entry which is preliminary data.</text>
</comment>
<gene>
    <name evidence="2" type="ORF">GNP35_10985</name>
</gene>